<feature type="domain" description="Urease accessory protein UreH-like transmembrane" evidence="4">
    <location>
        <begin position="455"/>
        <end position="538"/>
    </location>
</feature>
<gene>
    <name evidence="5" type="ORF">J5X75_21795</name>
</gene>
<feature type="transmembrane region" description="Helical" evidence="2">
    <location>
        <begin position="240"/>
        <end position="262"/>
    </location>
</feature>
<protein>
    <submittedName>
        <fullName evidence="5">Sulfite exporter TauE/SafE family protein</fullName>
    </submittedName>
</protein>
<dbReference type="EMBL" id="JAGFNS010000014">
    <property type="protein sequence ID" value="MBO3740140.1"/>
    <property type="molecule type" value="Genomic_DNA"/>
</dbReference>
<evidence type="ECO:0000259" key="4">
    <source>
        <dbReference type="Pfam" id="PF13386"/>
    </source>
</evidence>
<dbReference type="InterPro" id="IPR051224">
    <property type="entry name" value="NiCoT_RcnA"/>
</dbReference>
<keyword evidence="2" id="KW-1133">Transmembrane helix</keyword>
<feature type="transmembrane region" description="Helical" evidence="2">
    <location>
        <begin position="318"/>
        <end position="341"/>
    </location>
</feature>
<dbReference type="Proteomes" id="UP000679690">
    <property type="component" value="Unassembled WGS sequence"/>
</dbReference>
<dbReference type="Pfam" id="PF13386">
    <property type="entry name" value="DsbD_2"/>
    <property type="match status" value="1"/>
</dbReference>
<feature type="transmembrane region" description="Helical" evidence="2">
    <location>
        <begin position="469"/>
        <end position="495"/>
    </location>
</feature>
<organism evidence="5 6">
    <name type="scientific">Actinoplanes flavus</name>
    <dbReference type="NCBI Taxonomy" id="2820290"/>
    <lineage>
        <taxon>Bacteria</taxon>
        <taxon>Bacillati</taxon>
        <taxon>Actinomycetota</taxon>
        <taxon>Actinomycetes</taxon>
        <taxon>Micromonosporales</taxon>
        <taxon>Micromonosporaceae</taxon>
        <taxon>Actinoplanes</taxon>
    </lineage>
</organism>
<keyword evidence="6" id="KW-1185">Reference proteome</keyword>
<proteinExistence type="predicted"/>
<evidence type="ECO:0000313" key="5">
    <source>
        <dbReference type="EMBL" id="MBO3740140.1"/>
    </source>
</evidence>
<evidence type="ECO:0000256" key="1">
    <source>
        <dbReference type="SAM" id="MobiDB-lite"/>
    </source>
</evidence>
<feature type="compositionally biased region" description="Basic and acidic residues" evidence="1">
    <location>
        <begin position="373"/>
        <end position="463"/>
    </location>
</feature>
<feature type="transmembrane region" description="Helical" evidence="2">
    <location>
        <begin position="283"/>
        <end position="306"/>
    </location>
</feature>
<feature type="transmembrane region" description="Helical" evidence="2">
    <location>
        <begin position="560"/>
        <end position="580"/>
    </location>
</feature>
<keyword evidence="2" id="KW-0812">Transmembrane</keyword>
<feature type="transmembrane region" description="Helical" evidence="2">
    <location>
        <begin position="501"/>
        <end position="528"/>
    </location>
</feature>
<feature type="compositionally biased region" description="Basic residues" evidence="1">
    <location>
        <begin position="358"/>
        <end position="372"/>
    </location>
</feature>
<feature type="signal peptide" evidence="3">
    <location>
        <begin position="1"/>
        <end position="25"/>
    </location>
</feature>
<name>A0ABS3UMY9_9ACTN</name>
<dbReference type="PANTHER" id="PTHR40659:SF1">
    <property type="entry name" value="NICKEL_COBALT EFFLUX SYSTEM RCNA"/>
    <property type="match status" value="1"/>
</dbReference>
<evidence type="ECO:0000256" key="2">
    <source>
        <dbReference type="SAM" id="Phobius"/>
    </source>
</evidence>
<reference evidence="5 6" key="1">
    <citation type="submission" date="2021-03" db="EMBL/GenBank/DDBJ databases">
        <title>Actinoplanes flavus sp. nov., a novel actinomycete isolated from Coconut Palm rhizosphere soil.</title>
        <authorList>
            <person name="Luo X."/>
        </authorList>
    </citation>
    <scope>NUCLEOTIDE SEQUENCE [LARGE SCALE GENOMIC DNA]</scope>
    <source>
        <strain evidence="5 6">NEAU-H7</strain>
    </source>
</reference>
<feature type="chain" id="PRO_5046936723" evidence="3">
    <location>
        <begin position="26"/>
        <end position="581"/>
    </location>
</feature>
<dbReference type="InterPro" id="IPR039447">
    <property type="entry name" value="UreH-like_TM_dom"/>
</dbReference>
<feature type="region of interest" description="Disordered" evidence="1">
    <location>
        <begin position="346"/>
        <end position="463"/>
    </location>
</feature>
<dbReference type="PANTHER" id="PTHR40659">
    <property type="entry name" value="NICKEL/COBALT EFFLUX SYSTEM RCNA"/>
    <property type="match status" value="1"/>
</dbReference>
<comment type="caution">
    <text evidence="5">The sequence shown here is derived from an EMBL/GenBank/DDBJ whole genome shotgun (WGS) entry which is preliminary data.</text>
</comment>
<dbReference type="RefSeq" id="WP_208469332.1">
    <property type="nucleotide sequence ID" value="NZ_JAGFNS010000014.1"/>
</dbReference>
<evidence type="ECO:0000313" key="6">
    <source>
        <dbReference type="Proteomes" id="UP000679690"/>
    </source>
</evidence>
<evidence type="ECO:0000256" key="3">
    <source>
        <dbReference type="SAM" id="SignalP"/>
    </source>
</evidence>
<sequence>MRIHRLGVLVCAVGLIVATAQPAHAHPVDTFSVNQYAGLTLRPDRIDVTAAADVAEIPTLQEKPLVDTDGDGVLSSAERAAYATAECDRLAADLAVSAGGERLEWIVANPRYELLPGSGGLSVSRLDCALSAPARLSGATTVRIDNEYRSDRVGWREITANGAGIALSDSALPTESVTGELRTYPTDLLASPPDVRSATIGVGGATGSAAVTGDAPALTGGPRWLAAAQSRVETAVGGRLTPLVVGLAFLLALLLGAGHAVLPGHGKTIMAAYFAGRQGRVRDALAVGGTVTLTHTGTVLALGLLLSTSTALAGERALSALGIVSGLLVVAVGATMLISALRSRRSGTHSHGWPGHTHGPHAHTHTHGPHAHGPHEHTHSHGHSSDRHAEAHVHSSGHDHAHPADSRVQHSDRGTRGRDDKHFEHGQHNERGQQGEPREHDKLGKHDKQGELGKYREHGERTPRRTRRWLGLAGIGLAGGLVPSPSALVVLLGAIGLGRAGLGVALVIAYGLGMAATLTAIGLLLVVAQNRVSHLIAKGGRAANLGDRVSRLGARLSTTAPTATAALVVIVGLGIGLRAAA</sequence>
<keyword evidence="3" id="KW-0732">Signal</keyword>
<keyword evidence="2" id="KW-0472">Membrane</keyword>
<accession>A0ABS3UMY9</accession>